<dbReference type="EMBL" id="CP144089">
    <property type="protein sequence ID" value="WWD02586.1"/>
    <property type="molecule type" value="Genomic_DNA"/>
</dbReference>
<accession>A0AAX4K7X5</accession>
<evidence type="ECO:0000313" key="3">
    <source>
        <dbReference type="Proteomes" id="UP001358614"/>
    </source>
</evidence>
<feature type="compositionally biased region" description="Basic and acidic residues" evidence="1">
    <location>
        <begin position="234"/>
        <end position="258"/>
    </location>
</feature>
<dbReference type="AlphaFoldDB" id="A0AAX4K7X5"/>
<feature type="compositionally biased region" description="Low complexity" evidence="1">
    <location>
        <begin position="282"/>
        <end position="298"/>
    </location>
</feature>
<evidence type="ECO:0008006" key="4">
    <source>
        <dbReference type="Google" id="ProtNLM"/>
    </source>
</evidence>
<gene>
    <name evidence="2" type="ORF">V865_000626</name>
</gene>
<organism evidence="2 3">
    <name type="scientific">Kwoniella europaea PYCC6329</name>
    <dbReference type="NCBI Taxonomy" id="1423913"/>
    <lineage>
        <taxon>Eukaryota</taxon>
        <taxon>Fungi</taxon>
        <taxon>Dikarya</taxon>
        <taxon>Basidiomycota</taxon>
        <taxon>Agaricomycotina</taxon>
        <taxon>Tremellomycetes</taxon>
        <taxon>Tremellales</taxon>
        <taxon>Cryptococcaceae</taxon>
        <taxon>Kwoniella</taxon>
    </lineage>
</organism>
<reference evidence="2 3" key="1">
    <citation type="submission" date="2024-01" db="EMBL/GenBank/DDBJ databases">
        <title>Comparative genomics of Cryptococcus and Kwoniella reveals pathogenesis evolution and contrasting modes of karyotype evolution via chromosome fusion or intercentromeric recombination.</title>
        <authorList>
            <person name="Coelho M.A."/>
            <person name="David-Palma M."/>
            <person name="Shea T."/>
            <person name="Bowers K."/>
            <person name="McGinley-Smith S."/>
            <person name="Mohammad A.W."/>
            <person name="Gnirke A."/>
            <person name="Yurkov A.M."/>
            <person name="Nowrousian M."/>
            <person name="Sun S."/>
            <person name="Cuomo C.A."/>
            <person name="Heitman J."/>
        </authorList>
    </citation>
    <scope>NUCLEOTIDE SEQUENCE [LARGE SCALE GENOMIC DNA]</scope>
    <source>
        <strain evidence="2 3">PYCC6329</strain>
    </source>
</reference>
<dbReference type="Proteomes" id="UP001358614">
    <property type="component" value="Chromosome 1"/>
</dbReference>
<evidence type="ECO:0000313" key="2">
    <source>
        <dbReference type="EMBL" id="WWD02586.1"/>
    </source>
</evidence>
<proteinExistence type="predicted"/>
<sequence>MNPDTWENTTLTGWRFLKETIEPSEAYYRGDLHKNAACSYLKVAKQRVPIYFTEFYAHGRAYSRLDLCKAWSYGLNGSHFHHCLILELHQKILKDPTWGVEIDRLMVGKREWNGSFVELNLVLTILYECERSHFVPVVWRPPGLFNKHDLRLSPYRVWRQTPPQQLTSLFLIATEQLLKLEYEVGYAKEFRDMAERFGKQENLFIPAYDFPAVNDKQSVHAVDHDQVKSGCTSAHEERTPSQIDQHSELDNPEERSSSDRSSLIHANGASDGSAGIGDEADSCSIASSSSTLLTRLAA</sequence>
<dbReference type="RefSeq" id="XP_066080553.1">
    <property type="nucleotide sequence ID" value="XM_066224456.1"/>
</dbReference>
<keyword evidence="3" id="KW-1185">Reference proteome</keyword>
<protein>
    <recommendedName>
        <fullName evidence="4">HNH nuclease domain-containing protein</fullName>
    </recommendedName>
</protein>
<name>A0AAX4K7X5_9TREE</name>
<feature type="region of interest" description="Disordered" evidence="1">
    <location>
        <begin position="223"/>
        <end position="298"/>
    </location>
</feature>
<dbReference type="KEGG" id="ker:91099430"/>
<dbReference type="GeneID" id="91099430"/>
<evidence type="ECO:0000256" key="1">
    <source>
        <dbReference type="SAM" id="MobiDB-lite"/>
    </source>
</evidence>